<dbReference type="Proteomes" id="UP000030693">
    <property type="component" value="Unassembled WGS sequence"/>
</dbReference>
<accession>A0A058ZC20</accession>
<reference evidence="2" key="1">
    <citation type="submission" date="2013-04" db="EMBL/GenBank/DDBJ databases">
        <title>The Genome Sequence of Fonticula alba ATCC 38817.</title>
        <authorList>
            <consortium name="The Broad Institute Genomics Platform"/>
            <person name="Russ C."/>
            <person name="Cuomo C."/>
            <person name="Burger G."/>
            <person name="Gray M.W."/>
            <person name="Holland P.W.H."/>
            <person name="King N."/>
            <person name="Lang F.B.F."/>
            <person name="Roger A.J."/>
            <person name="Ruiz-Trillo I."/>
            <person name="Brown M."/>
            <person name="Walker B."/>
            <person name="Young S."/>
            <person name="Zeng Q."/>
            <person name="Gargeya S."/>
            <person name="Fitzgerald M."/>
            <person name="Haas B."/>
            <person name="Abouelleil A."/>
            <person name="Allen A.W."/>
            <person name="Alvarado L."/>
            <person name="Arachchi H.M."/>
            <person name="Berlin A.M."/>
            <person name="Chapman S.B."/>
            <person name="Gainer-Dewar J."/>
            <person name="Goldberg J."/>
            <person name="Griggs A."/>
            <person name="Gujja S."/>
            <person name="Hansen M."/>
            <person name="Howarth C."/>
            <person name="Imamovic A."/>
            <person name="Ireland A."/>
            <person name="Larimer J."/>
            <person name="McCowan C."/>
            <person name="Murphy C."/>
            <person name="Pearson M."/>
            <person name="Poon T.W."/>
            <person name="Priest M."/>
            <person name="Roberts A."/>
            <person name="Saif S."/>
            <person name="Shea T."/>
            <person name="Sisk P."/>
            <person name="Sykes S."/>
            <person name="Wortman J."/>
            <person name="Nusbaum C."/>
            <person name="Birren B."/>
        </authorList>
    </citation>
    <scope>NUCLEOTIDE SEQUENCE [LARGE SCALE GENOMIC DNA]</scope>
    <source>
        <strain evidence="2">ATCC 38817</strain>
    </source>
</reference>
<dbReference type="SUPFAM" id="SSF57184">
    <property type="entry name" value="Growth factor receptor domain"/>
    <property type="match status" value="4"/>
</dbReference>
<feature type="signal peptide" evidence="1">
    <location>
        <begin position="1"/>
        <end position="23"/>
    </location>
</feature>
<feature type="chain" id="PRO_5001566305" description="Serine/threonine protein kinase" evidence="1">
    <location>
        <begin position="24"/>
        <end position="1381"/>
    </location>
</feature>
<dbReference type="CDD" id="cd00064">
    <property type="entry name" value="FU"/>
    <property type="match status" value="3"/>
</dbReference>
<dbReference type="OrthoDB" id="300641at2759"/>
<evidence type="ECO:0000313" key="3">
    <source>
        <dbReference type="Proteomes" id="UP000030693"/>
    </source>
</evidence>
<dbReference type="InterPro" id="IPR006212">
    <property type="entry name" value="Furin_repeat"/>
</dbReference>
<evidence type="ECO:0008006" key="4">
    <source>
        <dbReference type="Google" id="ProtNLM"/>
    </source>
</evidence>
<evidence type="ECO:0000313" key="2">
    <source>
        <dbReference type="EMBL" id="KCV70977.1"/>
    </source>
</evidence>
<keyword evidence="1" id="KW-0732">Signal</keyword>
<dbReference type="SMART" id="SM00261">
    <property type="entry name" value="FU"/>
    <property type="match status" value="6"/>
</dbReference>
<organism evidence="2">
    <name type="scientific">Fonticula alba</name>
    <name type="common">Slime mold</name>
    <dbReference type="NCBI Taxonomy" id="691883"/>
    <lineage>
        <taxon>Eukaryota</taxon>
        <taxon>Rotosphaerida</taxon>
        <taxon>Fonticulaceae</taxon>
        <taxon>Fonticula</taxon>
    </lineage>
</organism>
<evidence type="ECO:0000256" key="1">
    <source>
        <dbReference type="SAM" id="SignalP"/>
    </source>
</evidence>
<protein>
    <recommendedName>
        <fullName evidence="4">Serine/threonine protein kinase</fullName>
    </recommendedName>
</protein>
<proteinExistence type="predicted"/>
<sequence length="1381" mass="144417">MTLRRVMMALVALVALSAGALRAQSILPTTATTCAQGALSFSSRPVDTVPSLVSSQPLVLLRGVTDMSTIDSPTYQADFTGSNQGTQLAANLIQSQVLLFQQASLDTQLNPDHRWGSSFGYSTLVFGNTQTIGQEVQLLPTYDSSPAFMLRTNSDLTITHDSRALSYGPGLWPVAISFRSSDPFLVARDASGQHRLVEYDNGSPRTFAIEAPLTAAGHFRAGAGRVIFAWVNSALYTVTRGSSGSLDLVLQAMPSCQIVDFAATRVLATSARREDVLVLFDDRSFLVLLNFDEEIDSDTAVYAGTLPAEVSNDGRIVHVPSTDTRSPVGWVLYLDHSPPSAAGATVPGAADARVTSRPALWRVSFGSPITWQPVALPSSSDATTVQAFFSGSLNQWIMTDGLRGLYTPEQFKCAVDHSITCDPMVPGRLGATSPEGWTCIPGQVLSPMRLPNRLCSGCPAGYFLQPDGQDPNVFECVACPSGCDACIGDTCLACGGDLLLLTEGQTTRCVATCPEGTRAGMDHCMGETAKPAIQFQLQPATPPADVTLSIVGLARTSIMVKEGVLHLPMAFPPAEYHYFAMLSTGQVAWFNGRDIEPVGSTSDVEPLPLVWAPLPHATTTSLVELGPFNHEGAQVLVLFSCSQNSLFYTILRCGIGGQGASCPSASSSPILLSSGACYNIRAFDERRVTAYLGQYVAFEVKDDTGQVSIQTINVLPTVPQAGPPVPALGPDPAPPGNQAVWSILGDSMGALYLAPLTVVGQRDPRFAWRPMVTAPHGFSVLNLATGHGDPAFETVWTGMTGQSTSTFWEARYGPLGTRPHGRTSDLHEIRQRVLFRSFSVLNLATGHGDPAFETVWTGMTGQSTSTFWEARYGPLGTRPHGRTSDLHEIRHRLFEVPPAVQLGGIFALTLGLPDFPSALLLLLSNQVVVSMFHCPAGGAALCRLLPGVSVPLPINFSSFHCPAGGAALCRLLPGVSVPLPINFSSTVSAMTIVPFSGAPPGAGALDGASGPSVSFLLACSGQQVLRMDLAVAPCPAGRFGSLCQPCHASCLDECTGPGPEDCLACRAWHIHQPGVCLVECPPDTTPLPHRGCTPCSGVCDTCGLIPSLDRHMCTACPDMFFLEVDPAAAPTPAGVCLPCHFSCHTCTGPTGADCLTCPAGMPWHENRCVTSCPPGFWNDQASSSCLACPTGCASCLSPVKCTNCRVGFFPNGSGACAPCDASCHTCAGGAGACTACRPGLVFLDADPNEASICGSTCAAGDFLPAAANRCAACDPSCALCSGSKDNCTVCAAGHRWASGTVGPGECVACGSGCRTCTATRCLTCAAGQWLTPEGTCQPGCPAGWFADAGTVDGTGAGGGECQMCDVECAECDQSAGHCTAP</sequence>
<dbReference type="Gene3D" id="2.10.220.10">
    <property type="entry name" value="Hormone Receptor, Insulin-like Growth Factor Receptor 1, Chain A, domain 2"/>
    <property type="match status" value="5"/>
</dbReference>
<dbReference type="InterPro" id="IPR009030">
    <property type="entry name" value="Growth_fac_rcpt_cys_sf"/>
</dbReference>
<dbReference type="GeneID" id="20526649"/>
<dbReference type="PANTHER" id="PTHR46967">
    <property type="entry name" value="INSULIN-LIKE GROWTH FACTOR BINDING PROTEIN,N-TERMINAL"/>
    <property type="match status" value="1"/>
</dbReference>
<dbReference type="RefSeq" id="XP_009494100.1">
    <property type="nucleotide sequence ID" value="XM_009495825.1"/>
</dbReference>
<dbReference type="EMBL" id="KB932203">
    <property type="protein sequence ID" value="KCV70977.1"/>
    <property type="molecule type" value="Genomic_DNA"/>
</dbReference>
<dbReference type="eggNOG" id="KOG3525">
    <property type="taxonomic scope" value="Eukaryota"/>
</dbReference>
<keyword evidence="3" id="KW-1185">Reference proteome</keyword>
<gene>
    <name evidence="2" type="ORF">H696_01924</name>
</gene>
<dbReference type="PANTHER" id="PTHR46967:SF2">
    <property type="entry name" value="SUSHI, VON WILLEBRAND FACTOR TYPE A, EGF AND PENTRAXIN DOMAIN-CONTAINING PROTEIN 1-LIKE"/>
    <property type="match status" value="1"/>
</dbReference>
<name>A0A058ZC20_FONAL</name>